<dbReference type="AlphaFoldDB" id="A0AAU7X9I4"/>
<organism evidence="1">
    <name type="scientific">Methyloraptor flagellatus</name>
    <dbReference type="NCBI Taxonomy" id="3162530"/>
    <lineage>
        <taxon>Bacteria</taxon>
        <taxon>Pseudomonadati</taxon>
        <taxon>Pseudomonadota</taxon>
        <taxon>Alphaproteobacteria</taxon>
        <taxon>Hyphomicrobiales</taxon>
        <taxon>Ancalomicrobiaceae</taxon>
        <taxon>Methyloraptor</taxon>
    </lineage>
</organism>
<gene>
    <name evidence="1" type="ORF">ABS361_22440</name>
</gene>
<evidence type="ECO:0008006" key="2">
    <source>
        <dbReference type="Google" id="ProtNLM"/>
    </source>
</evidence>
<reference evidence="1" key="1">
    <citation type="submission" date="2024-06" db="EMBL/GenBank/DDBJ databases">
        <title>Methylostella associata gen. nov., sp. nov., a novel Ancalomicrobiaceae-affiliated facultatively methylotrophic bacteria that feed on methanotrophs of the genus Methylococcus.</title>
        <authorList>
            <person name="Saltykova V."/>
            <person name="Danilova O.V."/>
            <person name="Oshkin I.Y."/>
            <person name="Belova S.E."/>
            <person name="Pimenov N.V."/>
            <person name="Dedysh S.N."/>
        </authorList>
    </citation>
    <scope>NUCLEOTIDE SEQUENCE</scope>
    <source>
        <strain evidence="1">S20</strain>
    </source>
</reference>
<accession>A0AAU7X9I4</accession>
<evidence type="ECO:0000313" key="1">
    <source>
        <dbReference type="EMBL" id="XBY44716.1"/>
    </source>
</evidence>
<sequence>MAKALLRDALASGREASIVIAAARDEAGEVGASRTLSSVALAESFERDGLPVPQLRPFRWVRLDAREAKRMFPYTRFDFGPYQSINVAADWGWNFEDCDAWIVCNDPTVGPIAQFKPSFVYFAESSQRHKPSLLTLRGVSNDPASDLAYAVNVRRAAGVIASETILSDDICSLLGIWHHKTVLIDPLLPEAGVGVASLPQRALDAEARARVSVLLHTLDRQDLAVLAEAIGALSERGVPIDWRFAVDRSVIAASAPHLATFVDWMRPLGIVPPSDDLIVGLHSVSDLRRFVAESEAIVSFDATPGEDEALLLAAAVGRVSVVPDLPHRHAVATGFGARVSTYQYGHCSSLVSAIADALAHGRSHGSAAARAVYRSEERRGGMQALLGRIVEFENLDRDIHV</sequence>
<protein>
    <recommendedName>
        <fullName evidence="2">Glycosyltransferase family 1 protein</fullName>
    </recommendedName>
</protein>
<name>A0AAU7X9I4_9HYPH</name>
<dbReference type="KEGG" id="mflg:ABS361_22440"/>
<proteinExistence type="predicted"/>
<dbReference type="RefSeq" id="WP_407049807.1">
    <property type="nucleotide sequence ID" value="NZ_CP158568.1"/>
</dbReference>
<dbReference type="EMBL" id="CP158568">
    <property type="protein sequence ID" value="XBY44716.1"/>
    <property type="molecule type" value="Genomic_DNA"/>
</dbReference>